<dbReference type="InterPro" id="IPR006634">
    <property type="entry name" value="TLC-dom"/>
</dbReference>
<dbReference type="AlphaFoldDB" id="V4SJN0"/>
<protein>
    <recommendedName>
        <fullName evidence="6">TLC domain-containing protein</fullName>
    </recommendedName>
</protein>
<dbReference type="EMBL" id="KI536925">
    <property type="protein sequence ID" value="ESR40842.1"/>
    <property type="molecule type" value="Genomic_DNA"/>
</dbReference>
<organism evidence="7 8">
    <name type="scientific">Citrus clementina</name>
    <name type="common">Clementine</name>
    <name type="synonym">Citrus deliciosa x Citrus sinensis</name>
    <dbReference type="NCBI Taxonomy" id="85681"/>
    <lineage>
        <taxon>Eukaryota</taxon>
        <taxon>Viridiplantae</taxon>
        <taxon>Streptophyta</taxon>
        <taxon>Embryophyta</taxon>
        <taxon>Tracheophyta</taxon>
        <taxon>Spermatophyta</taxon>
        <taxon>Magnoliopsida</taxon>
        <taxon>eudicotyledons</taxon>
        <taxon>Gunneridae</taxon>
        <taxon>Pentapetalae</taxon>
        <taxon>rosids</taxon>
        <taxon>malvids</taxon>
        <taxon>Sapindales</taxon>
        <taxon>Rutaceae</taxon>
        <taxon>Aurantioideae</taxon>
        <taxon>Citrus</taxon>
    </lineage>
</organism>
<gene>
    <name evidence="7" type="ORF">CICLE_v10027495mg</name>
</gene>
<feature type="domain" description="TLC" evidence="6">
    <location>
        <begin position="60"/>
        <end position="127"/>
    </location>
</feature>
<dbReference type="KEGG" id="cic:CICLE_v10027495mg"/>
<dbReference type="GO" id="GO:0005789">
    <property type="term" value="C:endoplasmic reticulum membrane"/>
    <property type="evidence" value="ECO:0007669"/>
    <property type="project" value="UniProtKB-SubCell"/>
</dbReference>
<dbReference type="GO" id="GO:0050291">
    <property type="term" value="F:sphingosine N-acyltransferase activity"/>
    <property type="evidence" value="ECO:0007669"/>
    <property type="project" value="InterPro"/>
</dbReference>
<reference evidence="7 8" key="1">
    <citation type="submission" date="2013-10" db="EMBL/GenBank/DDBJ databases">
        <authorList>
            <consortium name="International Citrus Genome Consortium"/>
            <person name="Jenkins J."/>
            <person name="Schmutz J."/>
            <person name="Prochnik S."/>
            <person name="Rokhsar D."/>
            <person name="Gmitter F."/>
            <person name="Ollitrault P."/>
            <person name="Machado M."/>
            <person name="Talon M."/>
            <person name="Wincker P."/>
            <person name="Jaillon O."/>
            <person name="Morgante M."/>
        </authorList>
    </citation>
    <scope>NUCLEOTIDE SEQUENCE</scope>
    <source>
        <strain evidence="8">cv. Clemenules</strain>
    </source>
</reference>
<keyword evidence="2 5" id="KW-0812">Transmembrane</keyword>
<proteinExistence type="predicted"/>
<accession>V4SJN0</accession>
<keyword evidence="8" id="KW-1185">Reference proteome</keyword>
<evidence type="ECO:0000256" key="5">
    <source>
        <dbReference type="SAM" id="Phobius"/>
    </source>
</evidence>
<dbReference type="eggNOG" id="KOG1607">
    <property type="taxonomic scope" value="Eukaryota"/>
</dbReference>
<dbReference type="InterPro" id="IPR016439">
    <property type="entry name" value="Lag1/Lac1-like"/>
</dbReference>
<dbReference type="Proteomes" id="UP000030687">
    <property type="component" value="Unassembled WGS sequence"/>
</dbReference>
<keyword evidence="3 5" id="KW-1133">Transmembrane helix</keyword>
<sequence length="147" mass="17167">MVVSQIISTDMLKLKLLNVHVHSSAYVYAECIVNIRDPAFCLVPASQFSDNCKLFSVTPWSSLCLWLPKFFKYFENELGATVIFGLFAISWVILRLIFFLFWVIKCTRLACMINDLMPPYLICWWVLISSMIWRQLKSGQLREDIRS</sequence>
<evidence type="ECO:0000313" key="7">
    <source>
        <dbReference type="EMBL" id="ESR40842.1"/>
    </source>
</evidence>
<dbReference type="Gramene" id="ESR40842">
    <property type="protein sequence ID" value="ESR40842"/>
    <property type="gene ID" value="CICLE_v10027495mg"/>
</dbReference>
<evidence type="ECO:0000313" key="8">
    <source>
        <dbReference type="Proteomes" id="UP000030687"/>
    </source>
</evidence>
<evidence type="ECO:0000256" key="2">
    <source>
        <dbReference type="ARBA" id="ARBA00022692"/>
    </source>
</evidence>
<dbReference type="Pfam" id="PF03798">
    <property type="entry name" value="TRAM_LAG1_CLN8"/>
    <property type="match status" value="1"/>
</dbReference>
<comment type="subcellular location">
    <subcellularLocation>
        <location evidence="1">Endoplasmic reticulum membrane</location>
        <topology evidence="1">Multi-pass membrane protein</topology>
    </subcellularLocation>
</comment>
<name>V4SJN0_CITCL</name>
<dbReference type="PANTHER" id="PTHR12560:SF0">
    <property type="entry name" value="LD18904P"/>
    <property type="match status" value="1"/>
</dbReference>
<feature type="transmembrane region" description="Helical" evidence="5">
    <location>
        <begin position="78"/>
        <end position="104"/>
    </location>
</feature>
<dbReference type="STRING" id="85681.V4SJN0"/>
<dbReference type="PANTHER" id="PTHR12560">
    <property type="entry name" value="LONGEVITY ASSURANCE FACTOR 1 LAG1"/>
    <property type="match status" value="1"/>
</dbReference>
<dbReference type="InParanoid" id="V4SJN0"/>
<keyword evidence="4 5" id="KW-0472">Membrane</keyword>
<evidence type="ECO:0000256" key="3">
    <source>
        <dbReference type="ARBA" id="ARBA00022989"/>
    </source>
</evidence>
<evidence type="ECO:0000259" key="6">
    <source>
        <dbReference type="Pfam" id="PF03798"/>
    </source>
</evidence>
<evidence type="ECO:0000256" key="1">
    <source>
        <dbReference type="ARBA" id="ARBA00004477"/>
    </source>
</evidence>
<feature type="transmembrane region" description="Helical" evidence="5">
    <location>
        <begin position="116"/>
        <end position="133"/>
    </location>
</feature>
<evidence type="ECO:0000256" key="4">
    <source>
        <dbReference type="ARBA" id="ARBA00023136"/>
    </source>
</evidence>
<dbReference type="GO" id="GO:0046513">
    <property type="term" value="P:ceramide biosynthetic process"/>
    <property type="evidence" value="ECO:0007669"/>
    <property type="project" value="InterPro"/>
</dbReference>
<feature type="non-terminal residue" evidence="7">
    <location>
        <position position="147"/>
    </location>
</feature>